<dbReference type="PROSITE" id="PS50156">
    <property type="entry name" value="SSD"/>
    <property type="match status" value="1"/>
</dbReference>
<dbReference type="AlphaFoldDB" id="A0A8B6BK10"/>
<evidence type="ECO:0000313" key="4">
    <source>
        <dbReference type="EMBL" id="VDH91001.1"/>
    </source>
</evidence>
<dbReference type="OrthoDB" id="6510177at2759"/>
<reference evidence="4" key="1">
    <citation type="submission" date="2018-11" db="EMBL/GenBank/DDBJ databases">
        <authorList>
            <person name="Alioto T."/>
            <person name="Alioto T."/>
        </authorList>
    </citation>
    <scope>NUCLEOTIDE SEQUENCE</scope>
</reference>
<feature type="transmembrane region" description="Helical" evidence="2">
    <location>
        <begin position="322"/>
        <end position="343"/>
    </location>
</feature>
<name>A0A8B6BK10_MYTGA</name>
<feature type="transmembrane region" description="Helical" evidence="2">
    <location>
        <begin position="262"/>
        <end position="283"/>
    </location>
</feature>
<gene>
    <name evidence="4" type="ORF">MGAL_10B073235</name>
</gene>
<dbReference type="InterPro" id="IPR000731">
    <property type="entry name" value="SSD"/>
</dbReference>
<dbReference type="Pfam" id="PF12349">
    <property type="entry name" value="Sterol-sensing"/>
    <property type="match status" value="1"/>
</dbReference>
<dbReference type="InterPro" id="IPR053958">
    <property type="entry name" value="HMGCR/SNAP/NPC1-like_SSD"/>
</dbReference>
<dbReference type="InterPro" id="IPR051697">
    <property type="entry name" value="Patched_domain-protein"/>
</dbReference>
<comment type="similarity">
    <text evidence="1">Belongs to the patched family.</text>
</comment>
<evidence type="ECO:0000313" key="5">
    <source>
        <dbReference type="Proteomes" id="UP000596742"/>
    </source>
</evidence>
<dbReference type="Gene3D" id="1.20.1640.10">
    <property type="entry name" value="Multidrug efflux transporter AcrB transmembrane domain"/>
    <property type="match status" value="2"/>
</dbReference>
<sequence length="870" mass="97546">MFMSKAFDDHLARAFNKYGQFISRNAVAAIIFSILLNGLLGINIRWIKFTRELIVYTPSNSQAHQDSVLYNRYFNDYTSSNFYEKSLLDLGRYGSIIMKAPEGTDILNMTLKTEINEIVATLYNVTITYENMNYSYKQLCARRNNTCFASHAFLYSDYFWLQVERHNISYPEFRMDDGNIIELNHIFGGVHTNNDGLIISVQALKMMFYLRQDSNQYSSLASKWEEEFVKAFKSLPSSNLSIAFANSDSLGHELDDNTVGDVFYFSWTFSLMISYASFVSAGGNCVSQRGHLGRAGVFASGLAILGAFGLGGALQIEFVNIVGVMPFLVLGIGVDDMFIMMSAHSDAPVGKSPETRIGKAVQSSGVAVTITSLTNVVAFGVGMLSPFQSVRNFCFYSGSAVFLCYVNQMTFFLGCMSIQEKRVAAQRHCMTCVKMKSRDELDEEGAHCCRKVFCSGSAATSRNDQESFLQKIPTAVFPKLVLWVPMKIGILITFLAYLGVSIYGAIHLEKGLSLRNVVSPSSYYHSYSTWDYDHFPSTFIISFVVSGQVDYSSITTQNKIESLLKKVKQDTEIDSGKDFNWLSAYVSSNLYNNSSEHLFCLGLKTFLSFNSVYANDVIFDKNCTINHSRFYLSTRNIKDSYQQGKFMLRIRDNINSSLNVFAYSPAFIYFEQYVAVLPNTLKTVGISIVSVLLVTIIFMSHPLVVLFVSLSMAFIMTGLFGFMYLWGLSLSSFTMVLIIMSVGFSVDHCTHICHAFLTVEGENRNVRVFEAIVRSGGPIFNGAMSTLVGIITLAFAESYVFTSFFKIMLLVILFGLGHAIFLLPVVLSLFGPHKKSEVEKKVIFNQENMSQDVNGYFPNKMAHDNKGYYA</sequence>
<protein>
    <recommendedName>
        <fullName evidence="3">SSD domain-containing protein</fullName>
    </recommendedName>
</protein>
<dbReference type="PANTHER" id="PTHR10796:SF92">
    <property type="entry name" value="PATCHED-RELATED, ISOFORM A"/>
    <property type="match status" value="1"/>
</dbReference>
<organism evidence="4 5">
    <name type="scientific">Mytilus galloprovincialis</name>
    <name type="common">Mediterranean mussel</name>
    <dbReference type="NCBI Taxonomy" id="29158"/>
    <lineage>
        <taxon>Eukaryota</taxon>
        <taxon>Metazoa</taxon>
        <taxon>Spiralia</taxon>
        <taxon>Lophotrochozoa</taxon>
        <taxon>Mollusca</taxon>
        <taxon>Bivalvia</taxon>
        <taxon>Autobranchia</taxon>
        <taxon>Pteriomorphia</taxon>
        <taxon>Mytilida</taxon>
        <taxon>Mytiloidea</taxon>
        <taxon>Mytilidae</taxon>
        <taxon>Mytilinae</taxon>
        <taxon>Mytilus</taxon>
    </lineage>
</organism>
<evidence type="ECO:0000256" key="2">
    <source>
        <dbReference type="SAM" id="Phobius"/>
    </source>
</evidence>
<comment type="caution">
    <text evidence="4">The sequence shown here is derived from an EMBL/GenBank/DDBJ whole genome shotgun (WGS) entry which is preliminary data.</text>
</comment>
<feature type="transmembrane region" description="Helical" evidence="2">
    <location>
        <begin position="480"/>
        <end position="506"/>
    </location>
</feature>
<feature type="transmembrane region" description="Helical" evidence="2">
    <location>
        <begin position="295"/>
        <end position="316"/>
    </location>
</feature>
<feature type="transmembrane region" description="Helical" evidence="2">
    <location>
        <begin position="396"/>
        <end position="418"/>
    </location>
</feature>
<evidence type="ECO:0000259" key="3">
    <source>
        <dbReference type="PROSITE" id="PS50156"/>
    </source>
</evidence>
<dbReference type="PANTHER" id="PTHR10796">
    <property type="entry name" value="PATCHED-RELATED"/>
    <property type="match status" value="1"/>
</dbReference>
<feature type="transmembrane region" description="Helical" evidence="2">
    <location>
        <begin position="680"/>
        <end position="698"/>
    </location>
</feature>
<feature type="transmembrane region" description="Helical" evidence="2">
    <location>
        <begin position="807"/>
        <end position="831"/>
    </location>
</feature>
<keyword evidence="5" id="KW-1185">Reference proteome</keyword>
<feature type="domain" description="SSD" evidence="3">
    <location>
        <begin position="261"/>
        <end position="418"/>
    </location>
</feature>
<keyword evidence="2" id="KW-0472">Membrane</keyword>
<keyword evidence="2" id="KW-0812">Transmembrane</keyword>
<dbReference type="SUPFAM" id="SSF82866">
    <property type="entry name" value="Multidrug efflux transporter AcrB transmembrane domain"/>
    <property type="match status" value="2"/>
</dbReference>
<accession>A0A8B6BK10</accession>
<dbReference type="EMBL" id="UYJE01000187">
    <property type="protein sequence ID" value="VDH91001.1"/>
    <property type="molecule type" value="Genomic_DNA"/>
</dbReference>
<proteinExistence type="inferred from homology"/>
<dbReference type="GO" id="GO:0016020">
    <property type="term" value="C:membrane"/>
    <property type="evidence" value="ECO:0007669"/>
    <property type="project" value="TreeGrafter"/>
</dbReference>
<feature type="transmembrane region" description="Helical" evidence="2">
    <location>
        <begin position="778"/>
        <end position="801"/>
    </location>
</feature>
<keyword evidence="2" id="KW-1133">Transmembrane helix</keyword>
<dbReference type="Proteomes" id="UP000596742">
    <property type="component" value="Unassembled WGS sequence"/>
</dbReference>
<feature type="transmembrane region" description="Helical" evidence="2">
    <location>
        <begin position="21"/>
        <end position="42"/>
    </location>
</feature>
<evidence type="ECO:0000256" key="1">
    <source>
        <dbReference type="ARBA" id="ARBA00005585"/>
    </source>
</evidence>
<feature type="transmembrane region" description="Helical" evidence="2">
    <location>
        <begin position="364"/>
        <end position="384"/>
    </location>
</feature>